<keyword evidence="3" id="KW-1185">Reference proteome</keyword>
<dbReference type="InterPro" id="IPR007224">
    <property type="entry name" value="TIF_Rrn11"/>
</dbReference>
<dbReference type="GO" id="GO:0001181">
    <property type="term" value="F:RNA polymerase I general transcription initiation factor activity"/>
    <property type="evidence" value="ECO:0007669"/>
    <property type="project" value="InterPro"/>
</dbReference>
<protein>
    <recommendedName>
        <fullName evidence="4">RNA polymerase I-specific transcription initiation factor rrn11</fullName>
    </recommendedName>
</protein>
<feature type="compositionally biased region" description="Basic residues" evidence="1">
    <location>
        <begin position="106"/>
        <end position="116"/>
    </location>
</feature>
<gene>
    <name evidence="2" type="ORF">TCE0_022r06595</name>
</gene>
<sequence>MIQPKTSVFSLPLQSWQQTSSTRVRQFEVQDEHKVGRKRRRSEVVDLTQDSDDLGTTDFESGLESSQNLSQHPVLTPDEAHQYRVAGLSLDQELPGGDFPHAPIKDKHKKRKRSRRLARKLQEQWPPIYLPGSHTTETTLHIQHLGVLTTILHRSLLEGDFVRAGRVWGMLLHERFGKDPVDIRHGGRWGIGAEILFRQNTAGTNTSNSTSHIFTRPGFEAAKAYYERLIIQYPSRSARSSASSSLQFYPAMFSLWVYVVDHESKMAREALEEEEDAVVSERSVGFDENMSDEDNEARRNGSMMTRMAGIRRKELAGAQEIATRMDEIMVGPPYSDSPALLRLRGMVALWIGDLQFSSLGHQEDEEGDADMFDDEHGMSRSASASRLLASRELHIALERRAIESSKANELFKKAKARQQGASQVTEELDL</sequence>
<evidence type="ECO:0008006" key="4">
    <source>
        <dbReference type="Google" id="ProtNLM"/>
    </source>
</evidence>
<dbReference type="PANTHER" id="PTHR28244:SF1">
    <property type="entry name" value="RNA POLYMERASE I-SPECIFIC TRANSCRIPTION INITIATION FACTOR RRN11"/>
    <property type="match status" value="1"/>
</dbReference>
<reference evidence="3" key="1">
    <citation type="journal article" date="2015" name="Genome Announc.">
        <title>Draft genome sequence of Talaromyces cellulolyticus strain Y-94, a source of lignocellulosic biomass-degrading enzymes.</title>
        <authorList>
            <person name="Fujii T."/>
            <person name="Koike H."/>
            <person name="Sawayama S."/>
            <person name="Yano S."/>
            <person name="Inoue H."/>
        </authorList>
    </citation>
    <scope>NUCLEOTIDE SEQUENCE [LARGE SCALE GENOMIC DNA]</scope>
    <source>
        <strain evidence="3">Y-94</strain>
    </source>
</reference>
<accession>A0A6V8H796</accession>
<feature type="region of interest" description="Disordered" evidence="1">
    <location>
        <begin position="278"/>
        <end position="299"/>
    </location>
</feature>
<dbReference type="Pfam" id="PF04090">
    <property type="entry name" value="Rrn11"/>
    <property type="match status" value="1"/>
</dbReference>
<proteinExistence type="predicted"/>
<dbReference type="GO" id="GO:0017025">
    <property type="term" value="F:TBP-class protein binding"/>
    <property type="evidence" value="ECO:0007669"/>
    <property type="project" value="TreeGrafter"/>
</dbReference>
<evidence type="ECO:0000313" key="2">
    <source>
        <dbReference type="EMBL" id="GAM37029.1"/>
    </source>
</evidence>
<dbReference type="GO" id="GO:0001164">
    <property type="term" value="F:RNA polymerase I core promoter sequence-specific DNA binding"/>
    <property type="evidence" value="ECO:0007669"/>
    <property type="project" value="InterPro"/>
</dbReference>
<feature type="region of interest" description="Disordered" evidence="1">
    <location>
        <begin position="91"/>
        <end position="116"/>
    </location>
</feature>
<dbReference type="AlphaFoldDB" id="A0A6V8H796"/>
<organism evidence="2 3">
    <name type="scientific">Talaromyces pinophilus</name>
    <name type="common">Penicillium pinophilum</name>
    <dbReference type="NCBI Taxonomy" id="128442"/>
    <lineage>
        <taxon>Eukaryota</taxon>
        <taxon>Fungi</taxon>
        <taxon>Dikarya</taxon>
        <taxon>Ascomycota</taxon>
        <taxon>Pezizomycotina</taxon>
        <taxon>Eurotiomycetes</taxon>
        <taxon>Eurotiomycetidae</taxon>
        <taxon>Eurotiales</taxon>
        <taxon>Trichocomaceae</taxon>
        <taxon>Talaromyces</taxon>
        <taxon>Talaromyces sect. Talaromyces</taxon>
    </lineage>
</organism>
<evidence type="ECO:0000256" key="1">
    <source>
        <dbReference type="SAM" id="MobiDB-lite"/>
    </source>
</evidence>
<dbReference type="PANTHER" id="PTHR28244">
    <property type="entry name" value="RNA POLYMERASE I-SPECIFIC TRANSCRIPTION INITIATION FACTOR RRN11"/>
    <property type="match status" value="1"/>
</dbReference>
<dbReference type="EMBL" id="DF933818">
    <property type="protein sequence ID" value="GAM37029.1"/>
    <property type="molecule type" value="Genomic_DNA"/>
</dbReference>
<evidence type="ECO:0000313" key="3">
    <source>
        <dbReference type="Proteomes" id="UP000053095"/>
    </source>
</evidence>
<dbReference type="GO" id="GO:0042790">
    <property type="term" value="P:nucleolar large rRNA transcription by RNA polymerase I"/>
    <property type="evidence" value="ECO:0007669"/>
    <property type="project" value="TreeGrafter"/>
</dbReference>
<feature type="region of interest" description="Disordered" evidence="1">
    <location>
        <begin position="27"/>
        <end position="71"/>
    </location>
</feature>
<comment type="caution">
    <text evidence="2">The sequence shown here is derived from an EMBL/GenBank/DDBJ whole genome shotgun (WGS) entry which is preliminary data.</text>
</comment>
<name>A0A6V8H796_TALPI</name>
<dbReference type="InterPro" id="IPR053029">
    <property type="entry name" value="RNA_pol_I-specific_init_factor"/>
</dbReference>
<dbReference type="Proteomes" id="UP000053095">
    <property type="component" value="Unassembled WGS sequence"/>
</dbReference>
<dbReference type="GO" id="GO:0070860">
    <property type="term" value="C:RNA polymerase I core factor complex"/>
    <property type="evidence" value="ECO:0007669"/>
    <property type="project" value="TreeGrafter"/>
</dbReference>